<dbReference type="Gene3D" id="1.20.5.110">
    <property type="match status" value="1"/>
</dbReference>
<dbReference type="GO" id="GO:0006886">
    <property type="term" value="P:intracellular protein transport"/>
    <property type="evidence" value="ECO:0007669"/>
    <property type="project" value="EnsemblFungi"/>
</dbReference>
<dbReference type="RefSeq" id="NP_982952.1">
    <property type="nucleotide sequence ID" value="NM_208305.1"/>
</dbReference>
<dbReference type="eggNOG" id="ENOG502S4UD">
    <property type="taxonomic scope" value="Eukaryota"/>
</dbReference>
<dbReference type="Proteomes" id="UP000000591">
    <property type="component" value="Chromosome II"/>
</dbReference>
<keyword evidence="12" id="KW-1185">Reference proteome</keyword>
<dbReference type="GO" id="GO:0000138">
    <property type="term" value="C:Golgi trans cisterna"/>
    <property type="evidence" value="ECO:0007669"/>
    <property type="project" value="EnsemblFungi"/>
</dbReference>
<dbReference type="InParanoid" id="Q75DS5"/>
<dbReference type="GO" id="GO:0006906">
    <property type="term" value="P:vesicle fusion"/>
    <property type="evidence" value="ECO:0007669"/>
    <property type="project" value="EnsemblFungi"/>
</dbReference>
<dbReference type="GO" id="GO:0031201">
    <property type="term" value="C:SNARE complex"/>
    <property type="evidence" value="ECO:0007669"/>
    <property type="project" value="EnsemblFungi"/>
</dbReference>
<evidence type="ECO:0000256" key="2">
    <source>
        <dbReference type="ARBA" id="ARBA00022448"/>
    </source>
</evidence>
<evidence type="ECO:0000313" key="12">
    <source>
        <dbReference type="Proteomes" id="UP000000591"/>
    </source>
</evidence>
<reference evidence="11 12" key="1">
    <citation type="journal article" date="2004" name="Science">
        <title>The Ashbya gossypii genome as a tool for mapping the ancient Saccharomyces cerevisiae genome.</title>
        <authorList>
            <person name="Dietrich F.S."/>
            <person name="Voegeli S."/>
            <person name="Brachat S."/>
            <person name="Lerch A."/>
            <person name="Gates K."/>
            <person name="Steiner S."/>
            <person name="Mohr C."/>
            <person name="Pohlmann R."/>
            <person name="Luedi P."/>
            <person name="Choi S."/>
            <person name="Wing R.A."/>
            <person name="Flavier A."/>
            <person name="Gaffney T.D."/>
            <person name="Philippsen P."/>
        </authorList>
    </citation>
    <scope>NUCLEOTIDE SEQUENCE [LARGE SCALE GENOMIC DNA]</scope>
    <source>
        <strain evidence="12">ATCC 10895 / CBS 109.51 / FGSC 9923 / NRRL Y-1056</strain>
    </source>
</reference>
<dbReference type="FunCoup" id="Q75DS5">
    <property type="interactions" value="96"/>
</dbReference>
<evidence type="ECO:0000256" key="5">
    <source>
        <dbReference type="ARBA" id="ARBA00022989"/>
    </source>
</evidence>
<dbReference type="KEGG" id="ago:AGOS_ABR006W"/>
<dbReference type="HOGENOM" id="CLU_150783_1_0_1"/>
<keyword evidence="3 9" id="KW-0812">Transmembrane</keyword>
<evidence type="ECO:0000256" key="8">
    <source>
        <dbReference type="ARBA" id="ARBA00046280"/>
    </source>
</evidence>
<evidence type="ECO:0000256" key="4">
    <source>
        <dbReference type="ARBA" id="ARBA00022927"/>
    </source>
</evidence>
<keyword evidence="7 9" id="KW-0472">Membrane</keyword>
<keyword evidence="6" id="KW-0333">Golgi apparatus</keyword>
<dbReference type="GO" id="GO:0006891">
    <property type="term" value="P:intra-Golgi vesicle-mediated transport"/>
    <property type="evidence" value="ECO:0000318"/>
    <property type="project" value="GO_Central"/>
</dbReference>
<dbReference type="InterPro" id="IPR000727">
    <property type="entry name" value="T_SNARE_dom"/>
</dbReference>
<organism evidence="11 12">
    <name type="scientific">Eremothecium gossypii (strain ATCC 10895 / CBS 109.51 / FGSC 9923 / NRRL Y-1056)</name>
    <name type="common">Yeast</name>
    <name type="synonym">Ashbya gossypii</name>
    <dbReference type="NCBI Taxonomy" id="284811"/>
    <lineage>
        <taxon>Eukaryota</taxon>
        <taxon>Fungi</taxon>
        <taxon>Dikarya</taxon>
        <taxon>Ascomycota</taxon>
        <taxon>Saccharomycotina</taxon>
        <taxon>Saccharomycetes</taxon>
        <taxon>Saccharomycetales</taxon>
        <taxon>Saccharomycetaceae</taxon>
        <taxon>Eremothecium</taxon>
    </lineage>
</organism>
<dbReference type="GO" id="GO:0006888">
    <property type="term" value="P:endoplasmic reticulum to Golgi vesicle-mediated transport"/>
    <property type="evidence" value="ECO:0007669"/>
    <property type="project" value="EnsemblFungi"/>
</dbReference>
<accession>Q75DS5</accession>
<evidence type="ECO:0000256" key="6">
    <source>
        <dbReference type="ARBA" id="ARBA00023034"/>
    </source>
</evidence>
<dbReference type="OrthoDB" id="3063237at2759"/>
<dbReference type="AlphaFoldDB" id="Q75DS5"/>
<feature type="transmembrane region" description="Helical" evidence="9">
    <location>
        <begin position="75"/>
        <end position="94"/>
    </location>
</feature>
<protein>
    <submittedName>
        <fullName evidence="11">ABR006Wp</fullName>
    </submittedName>
</protein>
<reference evidence="12" key="2">
    <citation type="journal article" date="2013" name="G3 (Bethesda)">
        <title>Genomes of Ashbya fungi isolated from insects reveal four mating-type loci, numerous translocations, lack of transposons, and distinct gene duplications.</title>
        <authorList>
            <person name="Dietrich F.S."/>
            <person name="Voegeli S."/>
            <person name="Kuo S."/>
            <person name="Philippsen P."/>
        </authorList>
    </citation>
    <scope>GENOME REANNOTATION</scope>
    <source>
        <strain evidence="12">ATCC 10895 / CBS 109.51 / FGSC 9923 / NRRL Y-1056</strain>
    </source>
</reference>
<evidence type="ECO:0000256" key="7">
    <source>
        <dbReference type="ARBA" id="ARBA00023136"/>
    </source>
</evidence>
<sequence>MSDDRYSQIERGNDRRLDELSNKLSTFRSLNRDIGNQAAADNTLIDEIQNSFGALFVNIRNSSSRLSRAILAGNSVWKMVGLSLLILFVLYNVFKLF</sequence>
<evidence type="ECO:0000313" key="11">
    <source>
        <dbReference type="EMBL" id="AAS50776.1"/>
    </source>
</evidence>
<proteinExistence type="predicted"/>
<dbReference type="OMA" id="NIWRMVG"/>
<dbReference type="STRING" id="284811.Q75DS5"/>
<keyword evidence="2" id="KW-0813">Transport</keyword>
<evidence type="ECO:0000256" key="9">
    <source>
        <dbReference type="SAM" id="Phobius"/>
    </source>
</evidence>
<dbReference type="SMART" id="SM00397">
    <property type="entry name" value="t_SNARE"/>
    <property type="match status" value="1"/>
</dbReference>
<dbReference type="GO" id="GO:0005484">
    <property type="term" value="F:SNAP receptor activity"/>
    <property type="evidence" value="ECO:0007669"/>
    <property type="project" value="EnsemblFungi"/>
</dbReference>
<dbReference type="GO" id="GO:0000139">
    <property type="term" value="C:Golgi membrane"/>
    <property type="evidence" value="ECO:0007669"/>
    <property type="project" value="UniProtKB-SubCell"/>
</dbReference>
<keyword evidence="4" id="KW-0653">Protein transport</keyword>
<dbReference type="EMBL" id="AE016815">
    <property type="protein sequence ID" value="AAS50776.1"/>
    <property type="molecule type" value="Genomic_DNA"/>
</dbReference>
<evidence type="ECO:0000256" key="1">
    <source>
        <dbReference type="ARBA" id="ARBA00004394"/>
    </source>
</evidence>
<dbReference type="InterPro" id="IPR039899">
    <property type="entry name" value="BET1_SNARE"/>
</dbReference>
<evidence type="ECO:0000256" key="3">
    <source>
        <dbReference type="ARBA" id="ARBA00022692"/>
    </source>
</evidence>
<keyword evidence="5 9" id="KW-1133">Transmembrane helix</keyword>
<dbReference type="PROSITE" id="PS50192">
    <property type="entry name" value="T_SNARE"/>
    <property type="match status" value="1"/>
</dbReference>
<name>Q75DS5_EREGS</name>
<dbReference type="SUPFAM" id="SSF58038">
    <property type="entry name" value="SNARE fusion complex"/>
    <property type="match status" value="1"/>
</dbReference>
<comment type="subcellular location">
    <subcellularLocation>
        <location evidence="8">Endomembrane system</location>
        <topology evidence="8">Single-pass type IV membrane protein</topology>
    </subcellularLocation>
    <subcellularLocation>
        <location evidence="1">Golgi apparatus membrane</location>
    </subcellularLocation>
</comment>
<dbReference type="PANTHER" id="PTHR12791">
    <property type="entry name" value="GOLGI SNARE BET1-RELATED"/>
    <property type="match status" value="1"/>
</dbReference>
<evidence type="ECO:0000259" key="10">
    <source>
        <dbReference type="PROSITE" id="PS50192"/>
    </source>
</evidence>
<dbReference type="CDD" id="cd15853">
    <property type="entry name" value="SNARE_Bet1"/>
    <property type="match status" value="1"/>
</dbReference>
<dbReference type="GeneID" id="4619044"/>
<feature type="domain" description="T-SNARE coiled-coil homology" evidence="10">
    <location>
        <begin position="7"/>
        <end position="69"/>
    </location>
</feature>
<gene>
    <name evidence="11" type="ORF">AGOS_ABR006W</name>
</gene>